<dbReference type="PANTHER" id="PTHR40661:SF3">
    <property type="entry name" value="FELS-1 PROPHAGE TRANSCRIPTIONAL REGULATOR"/>
    <property type="match status" value="1"/>
</dbReference>
<dbReference type="InterPro" id="IPR015927">
    <property type="entry name" value="Peptidase_S24_S26A/B/C"/>
</dbReference>
<organism evidence="4 5">
    <name type="scientific">Avibacterium paragallinarum</name>
    <name type="common">Haemophilus gallinarum</name>
    <dbReference type="NCBI Taxonomy" id="728"/>
    <lineage>
        <taxon>Bacteria</taxon>
        <taxon>Pseudomonadati</taxon>
        <taxon>Pseudomonadota</taxon>
        <taxon>Gammaproteobacteria</taxon>
        <taxon>Pasteurellales</taxon>
        <taxon>Pasteurellaceae</taxon>
        <taxon>Avibacterium</taxon>
    </lineage>
</organism>
<dbReference type="CDD" id="cd00093">
    <property type="entry name" value="HTH_XRE"/>
    <property type="match status" value="1"/>
</dbReference>
<dbReference type="Pfam" id="PF00717">
    <property type="entry name" value="Peptidase_S24"/>
    <property type="match status" value="1"/>
</dbReference>
<dbReference type="GO" id="GO:0003677">
    <property type="term" value="F:DNA binding"/>
    <property type="evidence" value="ECO:0007669"/>
    <property type="project" value="UniProtKB-KW"/>
</dbReference>
<dbReference type="InterPro" id="IPR001387">
    <property type="entry name" value="Cro/C1-type_HTH"/>
</dbReference>
<accession>A0A0F5ETT6</accession>
<dbReference type="PANTHER" id="PTHR40661">
    <property type="match status" value="1"/>
</dbReference>
<dbReference type="SUPFAM" id="SSF51306">
    <property type="entry name" value="LexA/Signal peptidase"/>
    <property type="match status" value="1"/>
</dbReference>
<evidence type="ECO:0000256" key="3">
    <source>
        <dbReference type="ARBA" id="ARBA00023163"/>
    </source>
</evidence>
<evidence type="ECO:0000313" key="5">
    <source>
        <dbReference type="Proteomes" id="UP000254620"/>
    </source>
</evidence>
<evidence type="ECO:0000256" key="1">
    <source>
        <dbReference type="ARBA" id="ARBA00023015"/>
    </source>
</evidence>
<evidence type="ECO:0000313" key="4">
    <source>
        <dbReference type="EMBL" id="SUU97320.1"/>
    </source>
</evidence>
<dbReference type="SUPFAM" id="SSF47413">
    <property type="entry name" value="lambda repressor-like DNA-binding domains"/>
    <property type="match status" value="1"/>
</dbReference>
<gene>
    <name evidence="4" type="ORF">NCTC10926_00701</name>
</gene>
<keyword evidence="2" id="KW-0238">DNA-binding</keyword>
<dbReference type="SMART" id="SM00530">
    <property type="entry name" value="HTH_XRE"/>
    <property type="match status" value="1"/>
</dbReference>
<keyword evidence="1" id="KW-0805">Transcription regulation</keyword>
<dbReference type="Gene3D" id="2.10.109.10">
    <property type="entry name" value="Umud Fragment, subunit A"/>
    <property type="match status" value="1"/>
</dbReference>
<dbReference type="STRING" id="728.VY92_11810"/>
<dbReference type="InterPro" id="IPR039418">
    <property type="entry name" value="LexA-like"/>
</dbReference>
<dbReference type="RefSeq" id="WP_046099031.1">
    <property type="nucleotide sequence ID" value="NZ_LAEN01000120.1"/>
</dbReference>
<protein>
    <submittedName>
        <fullName evidence="4">Uncharacterized HTH-type transcriptional regulator CBU_1416</fullName>
    </submittedName>
</protein>
<dbReference type="AlphaFoldDB" id="A0A0F5ETT6"/>
<dbReference type="OrthoDB" id="9791537at2"/>
<sequence length="221" mass="24571">MITEEKFRENFAKRLDLACKEKGLAEWGRGAEIAKILGVTPKAVSKWFSGETTPSPSKTYALAKYLGVTPEWLTFGDQNVVPANVKKSHSYPLISSIQAGMWTEACDFHDSIGYDYIDSEIDAGEDAFFLRISGLSMEPKFSEGDLVLIDIRKRPHPGDFVAAVNGNGEATLKRYRELGEISKSGNPHFELVPLNPDFPTLSSMKQEIRIIGVAVEHRSYL</sequence>
<dbReference type="Proteomes" id="UP000254620">
    <property type="component" value="Unassembled WGS sequence"/>
</dbReference>
<dbReference type="InterPro" id="IPR010982">
    <property type="entry name" value="Lambda_DNA-bd_dom_sf"/>
</dbReference>
<dbReference type="PROSITE" id="PS50943">
    <property type="entry name" value="HTH_CROC1"/>
    <property type="match status" value="1"/>
</dbReference>
<dbReference type="eggNOG" id="COG1974">
    <property type="taxonomic scope" value="Bacteria"/>
</dbReference>
<reference evidence="4 5" key="1">
    <citation type="submission" date="2018-06" db="EMBL/GenBank/DDBJ databases">
        <authorList>
            <consortium name="Pathogen Informatics"/>
            <person name="Doyle S."/>
        </authorList>
    </citation>
    <scope>NUCLEOTIDE SEQUENCE [LARGE SCALE GENOMIC DNA]</scope>
    <source>
        <strain evidence="4 5">NCTC10926</strain>
    </source>
</reference>
<name>A0A0F5ETT6_AVIPA</name>
<dbReference type="Gene3D" id="1.10.260.40">
    <property type="entry name" value="lambda repressor-like DNA-binding domains"/>
    <property type="match status" value="1"/>
</dbReference>
<dbReference type="CDD" id="cd06529">
    <property type="entry name" value="S24_LexA-like"/>
    <property type="match status" value="1"/>
</dbReference>
<dbReference type="Pfam" id="PF01381">
    <property type="entry name" value="HTH_3"/>
    <property type="match status" value="1"/>
</dbReference>
<dbReference type="InterPro" id="IPR036286">
    <property type="entry name" value="LexA/Signal_pep-like_sf"/>
</dbReference>
<proteinExistence type="predicted"/>
<dbReference type="EMBL" id="UFSW01000001">
    <property type="protein sequence ID" value="SUU97320.1"/>
    <property type="molecule type" value="Genomic_DNA"/>
</dbReference>
<evidence type="ECO:0000256" key="2">
    <source>
        <dbReference type="ARBA" id="ARBA00023125"/>
    </source>
</evidence>
<keyword evidence="3" id="KW-0804">Transcription</keyword>